<sequence>MIDEVMFMRHGRTAFNLQRRLQGQIDIPLDIVGQWQVDMSGFTLAQRFYWAKVSNIARHPDRLSQPSDPPIRRSDITEYEQAPASRRRMVVVSSDLFRAQQTAHAFADPLGLDVTLDSRLRERDFGQWEGMSREEINERYPEGYASWKAHEGGEAAYGVESRPDLGKRGSSTIRSYCDDPQYMDEPTTLFVVSHGSWIAATIGNLMGLPDSQLDNLTGMRNAFWSRMEPQYTSNSVLFHLTEYDKGPDVADAVDWENGPAYLRNPDMPMWKPLI</sequence>
<evidence type="ECO:0000313" key="4">
    <source>
        <dbReference type="Proteomes" id="UP000293613"/>
    </source>
</evidence>
<comment type="caution">
    <text evidence="3">The sequence shown here is derived from an EMBL/GenBank/DDBJ whole genome shotgun (WGS) entry which is preliminary data.</text>
</comment>
<evidence type="ECO:0000256" key="2">
    <source>
        <dbReference type="SAM" id="MobiDB-lite"/>
    </source>
</evidence>
<organism evidence="3 4">
    <name type="scientific">Bifidobacterium animalis subsp. lactis</name>
    <name type="common">Bifidobacterium lactis</name>
    <dbReference type="NCBI Taxonomy" id="302911"/>
    <lineage>
        <taxon>Bacteria</taxon>
        <taxon>Bacillati</taxon>
        <taxon>Actinomycetota</taxon>
        <taxon>Actinomycetes</taxon>
        <taxon>Bifidobacteriales</taxon>
        <taxon>Bifidobacteriaceae</taxon>
        <taxon>Bifidobacterium</taxon>
    </lineage>
</organism>
<feature type="binding site" evidence="1">
    <location>
        <position position="98"/>
    </location>
    <ligand>
        <name>substrate</name>
    </ligand>
</feature>
<dbReference type="SMART" id="SM00855">
    <property type="entry name" value="PGAM"/>
    <property type="match status" value="1"/>
</dbReference>
<feature type="region of interest" description="Disordered" evidence="2">
    <location>
        <begin position="60"/>
        <end position="80"/>
    </location>
</feature>
<dbReference type="GeneID" id="29696553"/>
<dbReference type="CDD" id="cd07067">
    <property type="entry name" value="HP_PGM_like"/>
    <property type="match status" value="1"/>
</dbReference>
<evidence type="ECO:0000313" key="3">
    <source>
        <dbReference type="EMBL" id="RYM95183.1"/>
    </source>
</evidence>
<dbReference type="InterPro" id="IPR029033">
    <property type="entry name" value="His_PPase_superfam"/>
</dbReference>
<proteinExistence type="predicted"/>
<dbReference type="Proteomes" id="UP000293613">
    <property type="component" value="Unassembled WGS sequence"/>
</dbReference>
<dbReference type="Gene3D" id="3.40.50.1240">
    <property type="entry name" value="Phosphoglycerate mutase-like"/>
    <property type="match status" value="1"/>
</dbReference>
<evidence type="ECO:0000256" key="1">
    <source>
        <dbReference type="PIRSR" id="PIRSR613078-2"/>
    </source>
</evidence>
<dbReference type="OMA" id="VWRHGNT"/>
<dbReference type="GO" id="GO:0005737">
    <property type="term" value="C:cytoplasm"/>
    <property type="evidence" value="ECO:0007669"/>
    <property type="project" value="TreeGrafter"/>
</dbReference>
<dbReference type="RefSeq" id="WP_004218045.1">
    <property type="nucleotide sequence ID" value="NZ_CAKMAC010000001.1"/>
</dbReference>
<accession>A0A315S613</accession>
<dbReference type="InterPro" id="IPR013078">
    <property type="entry name" value="His_Pase_superF_clade-1"/>
</dbReference>
<dbReference type="PANTHER" id="PTHR48100">
    <property type="entry name" value="BROAD-SPECIFICITY PHOSPHATASE YOR283W-RELATED"/>
    <property type="match status" value="1"/>
</dbReference>
<dbReference type="GO" id="GO:0016791">
    <property type="term" value="F:phosphatase activity"/>
    <property type="evidence" value="ECO:0007669"/>
    <property type="project" value="TreeGrafter"/>
</dbReference>
<dbReference type="Pfam" id="PF00300">
    <property type="entry name" value="His_Phos_1"/>
    <property type="match status" value="2"/>
</dbReference>
<gene>
    <name evidence="3" type="ORF">PG2011B_0790</name>
</gene>
<reference evidence="3 4" key="1">
    <citation type="journal article" date="2019" name="Appl. Environ. Microbiol.">
        <title>Dissecting the evolutionary development of the Bifidobacterium animalis species through comparative genomics analyses.</title>
        <authorList>
            <person name="Lugli G.A."/>
            <person name="Mancino W."/>
            <person name="Milani C."/>
            <person name="Duranti S."/>
            <person name="Mancabelli L."/>
            <person name="Napoli S."/>
            <person name="Mangifesta M."/>
            <person name="Viappiani A."/>
            <person name="Anzalone R."/>
            <person name="Longhi G."/>
            <person name="van Sinderen D."/>
            <person name="Ventura M."/>
            <person name="Turroni F."/>
        </authorList>
    </citation>
    <scope>NUCLEOTIDE SEQUENCE [LARGE SCALE GENOMIC DNA]</scope>
    <source>
        <strain evidence="3 4">2011B</strain>
    </source>
</reference>
<dbReference type="InterPro" id="IPR050275">
    <property type="entry name" value="PGM_Phosphatase"/>
</dbReference>
<protein>
    <submittedName>
        <fullName evidence="3">Phosphoglycerate mutase</fullName>
    </submittedName>
</protein>
<dbReference type="AlphaFoldDB" id="A0A315S613"/>
<name>A0A315S613_BIFAN</name>
<dbReference type="PANTHER" id="PTHR48100:SF62">
    <property type="entry name" value="GLUCOSYL-3-PHOSPHOGLYCERATE PHOSPHATASE"/>
    <property type="match status" value="1"/>
</dbReference>
<dbReference type="SUPFAM" id="SSF53254">
    <property type="entry name" value="Phosphoglycerate mutase-like"/>
    <property type="match status" value="1"/>
</dbReference>
<dbReference type="EMBL" id="RSCO01000021">
    <property type="protein sequence ID" value="RYM95183.1"/>
    <property type="molecule type" value="Genomic_DNA"/>
</dbReference>